<protein>
    <recommendedName>
        <fullName evidence="4">Wings apart-like protein C-terminal domain-containing protein</fullName>
    </recommendedName>
</protein>
<dbReference type="Proteomes" id="UP001145021">
    <property type="component" value="Unassembled WGS sequence"/>
</dbReference>
<evidence type="ECO:0000313" key="3">
    <source>
        <dbReference type="Proteomes" id="UP001145021"/>
    </source>
</evidence>
<evidence type="ECO:0000256" key="1">
    <source>
        <dbReference type="SAM" id="MobiDB-lite"/>
    </source>
</evidence>
<accession>A0A9W7XR39</accession>
<proteinExistence type="predicted"/>
<dbReference type="EMBL" id="JANBOH010000030">
    <property type="protein sequence ID" value="KAJ1647435.1"/>
    <property type="molecule type" value="Genomic_DNA"/>
</dbReference>
<name>A0A9W7XR39_9FUNG</name>
<feature type="compositionally biased region" description="Polar residues" evidence="1">
    <location>
        <begin position="275"/>
        <end position="287"/>
    </location>
</feature>
<feature type="region of interest" description="Disordered" evidence="1">
    <location>
        <begin position="222"/>
        <end position="293"/>
    </location>
</feature>
<gene>
    <name evidence="2" type="ORF">LPJ64_001211</name>
</gene>
<feature type="compositionally biased region" description="Polar residues" evidence="1">
    <location>
        <begin position="43"/>
        <end position="57"/>
    </location>
</feature>
<feature type="compositionally biased region" description="Polar residues" evidence="1">
    <location>
        <begin position="395"/>
        <end position="425"/>
    </location>
</feature>
<evidence type="ECO:0008006" key="4">
    <source>
        <dbReference type="Google" id="ProtNLM"/>
    </source>
</evidence>
<dbReference type="Gene3D" id="1.25.10.10">
    <property type="entry name" value="Leucine-rich Repeat Variant"/>
    <property type="match status" value="1"/>
</dbReference>
<feature type="compositionally biased region" description="Basic and acidic residues" evidence="1">
    <location>
        <begin position="60"/>
        <end position="72"/>
    </location>
</feature>
<feature type="region of interest" description="Disordered" evidence="1">
    <location>
        <begin position="846"/>
        <end position="870"/>
    </location>
</feature>
<keyword evidence="3" id="KW-1185">Reference proteome</keyword>
<dbReference type="InterPro" id="IPR011989">
    <property type="entry name" value="ARM-like"/>
</dbReference>
<dbReference type="AlphaFoldDB" id="A0A9W7XR39"/>
<feature type="region of interest" description="Disordered" evidence="1">
    <location>
        <begin position="33"/>
        <end position="107"/>
    </location>
</feature>
<feature type="compositionally biased region" description="Low complexity" evidence="1">
    <location>
        <begin position="73"/>
        <end position="88"/>
    </location>
</feature>
<feature type="region of interest" description="Disordered" evidence="1">
    <location>
        <begin position="795"/>
        <end position="814"/>
    </location>
</feature>
<feature type="compositionally biased region" description="Basic residues" evidence="1">
    <location>
        <begin position="89"/>
        <end position="99"/>
    </location>
</feature>
<feature type="compositionally biased region" description="Basic residues" evidence="1">
    <location>
        <begin position="326"/>
        <end position="338"/>
    </location>
</feature>
<sequence length="1240" mass="135662">MAEPFQIVRRKPAASATYGRKAMAARRIGISHTPALVTAGPGKQTQSLKVPSHSSPLQLEADKSDIDSDDTSRSSSSNTTNEFSSAFTRKSKSHSTRKKGQNDDDNKAAAKYNVALDGGSWTHRTAQSAMSKLDLLYQSAKTAETARPGGPLQKTLDSANDCWDFADEGLARSEQKQNDTATLSTESADLPKRIVLDNTDIIVTGKLASVSTKKLKSKTFSNRGATRAFPKPTKVLSHKQQPVASVPAAATLKARSKPRAQSRDLRTKRARNDTSFRSGVENSSDSLDISGDPAQSDVALLTNLDAWDMDSLIKGDPPNNNGYAKSAKRKASAQRRSRSTSNRKNVSDRRSSSPPSALSRQLERSRISNSSSNWRNSAAESNLNNDNGSVLKHMCSQQAQTPRAQINNKHILRSTQGPSSATSRRLQARAVRQNVVYTYGRNRESEDDTDIEHILGFSNVLGTCTSQRLLTHDSRLNNGDSGINSDTIIIDNYDDNSDCDISLPRAISAHKRQLLDLADFSLATGSVSDEARSSTTEMFKKQIGDILQAFSLNPPDCSLEIGCRLLLDNLDQADFCEELLNSKYWLQTLLQTLYRNLNVPIMQSLMIVMIACAFKIPTVMQSLVFDRQILETVAETLKLTLDMDILSLRRKRDFDNPDQFECIARICKLARKQELVGPSLPVSCYNIALSALHSFTRTDDAAFLAMAPLLRNEVRESGCLGLIVNRVFSQSFPNFIFSAQKQHNRQQKAGSSLLPSSILSLSSSSSISYLPFDDICATNPLSFKARLLRFPRSSGISSSCLHKSNNDSDSEGENNANDDIWLKFDIQESHKDDIFGHAAAASFKRRNKGKSKDVSQSSSRDKTTTDIPSIAKDTGDLKRVLKNEPLGMLPTFASIAAELEFLRFCTSASSDSQTEMLQIDSSVPMLLSLLTMCQEESTGLHGDCLIRALETAVLTLQLLVNLSNSSTVFSSKFVAERGLNVVSKSIALMAQRIKPDSFTPRNSMASDFSPRRKALLDDANDLRYDILLITSALLTNLVESDSSTALYFNHVMQSPRCLLNKQCFPECTCSDRVSLNALLGQAFSACHAAGESSPDAVIAAGYISVLLGFLMHGKTPSREAILKSIPGRDASVVIAHIEKFIEISDTVNQRFGGMIGGLAKAAQNPQDSLHYIAYQGISDIEDIEDNDNDNDKDCAFGLNSKKLALSTSIMSAQTNCKKISKKPSQMASSLRSIIASLAEL</sequence>
<evidence type="ECO:0000313" key="2">
    <source>
        <dbReference type="EMBL" id="KAJ1647435.1"/>
    </source>
</evidence>
<comment type="caution">
    <text evidence="2">The sequence shown here is derived from an EMBL/GenBank/DDBJ whole genome shotgun (WGS) entry which is preliminary data.</text>
</comment>
<feature type="region of interest" description="Disordered" evidence="1">
    <location>
        <begin position="312"/>
        <end position="427"/>
    </location>
</feature>
<feature type="compositionally biased region" description="Basic and acidic residues" evidence="1">
    <location>
        <begin position="261"/>
        <end position="274"/>
    </location>
</feature>
<organism evidence="2 3">
    <name type="scientific">Coemansia asiatica</name>
    <dbReference type="NCBI Taxonomy" id="1052880"/>
    <lineage>
        <taxon>Eukaryota</taxon>
        <taxon>Fungi</taxon>
        <taxon>Fungi incertae sedis</taxon>
        <taxon>Zoopagomycota</taxon>
        <taxon>Kickxellomycotina</taxon>
        <taxon>Kickxellomycetes</taxon>
        <taxon>Kickxellales</taxon>
        <taxon>Kickxellaceae</taxon>
        <taxon>Coemansia</taxon>
    </lineage>
</organism>
<reference evidence="2" key="1">
    <citation type="submission" date="2022-07" db="EMBL/GenBank/DDBJ databases">
        <title>Phylogenomic reconstructions and comparative analyses of Kickxellomycotina fungi.</title>
        <authorList>
            <person name="Reynolds N.K."/>
            <person name="Stajich J.E."/>
            <person name="Barry K."/>
            <person name="Grigoriev I.V."/>
            <person name="Crous P."/>
            <person name="Smith M.E."/>
        </authorList>
    </citation>
    <scope>NUCLEOTIDE SEQUENCE</scope>
    <source>
        <strain evidence="2">NBRC 105413</strain>
    </source>
</reference>
<feature type="compositionally biased region" description="Low complexity" evidence="1">
    <location>
        <begin position="367"/>
        <end position="382"/>
    </location>
</feature>